<keyword evidence="13" id="KW-0472">Membrane</keyword>
<evidence type="ECO:0000256" key="11">
    <source>
        <dbReference type="ARBA" id="ARBA00022984"/>
    </source>
</evidence>
<evidence type="ECO:0000256" key="3">
    <source>
        <dbReference type="ARBA" id="ARBA00022475"/>
    </source>
</evidence>
<dbReference type="EMBL" id="SSNT01000007">
    <property type="protein sequence ID" value="THF80178.1"/>
    <property type="molecule type" value="Genomic_DNA"/>
</dbReference>
<dbReference type="PANTHER" id="PTHR32282">
    <property type="entry name" value="BINDING PROTEIN TRANSPEPTIDASE, PUTATIVE-RELATED"/>
    <property type="match status" value="1"/>
</dbReference>
<dbReference type="GO" id="GO:0008360">
    <property type="term" value="P:regulation of cell shape"/>
    <property type="evidence" value="ECO:0007669"/>
    <property type="project" value="UniProtKB-KW"/>
</dbReference>
<comment type="catalytic activity">
    <reaction evidence="17">
        <text>[GlcNAc-(1-&gt;4)-Mur2Ac(oyl-L-Ala-gamma-D-Glu-L-Lys-D-Ala-D-Ala)](n)-di-trans,octa-cis-undecaprenyl diphosphate + beta-D-GlcNAc-(1-&gt;4)-Mur2Ac(oyl-L-Ala-gamma-D-Glu-L-Lys-D-Ala-D-Ala)-di-trans,octa-cis-undecaprenyl diphosphate = [GlcNAc-(1-&gt;4)-Mur2Ac(oyl-L-Ala-gamma-D-Glu-L-Lys-D-Ala-D-Ala)](n+1)-di-trans,octa-cis-undecaprenyl diphosphate + di-trans,octa-cis-undecaprenyl diphosphate + H(+)</text>
        <dbReference type="Rhea" id="RHEA:23708"/>
        <dbReference type="Rhea" id="RHEA-COMP:9602"/>
        <dbReference type="Rhea" id="RHEA-COMP:9603"/>
        <dbReference type="ChEBI" id="CHEBI:15378"/>
        <dbReference type="ChEBI" id="CHEBI:58405"/>
        <dbReference type="ChEBI" id="CHEBI:60033"/>
        <dbReference type="ChEBI" id="CHEBI:78435"/>
        <dbReference type="EC" id="2.4.99.28"/>
    </reaction>
</comment>
<keyword evidence="8" id="KW-0812">Transmembrane</keyword>
<comment type="similarity">
    <text evidence="2">In the N-terminal section; belongs to the glycosyltransferase 51 family.</text>
</comment>
<comment type="catalytic activity">
    <reaction evidence="16">
        <text>Preferential cleavage: (Ac)2-L-Lys-D-Ala-|-D-Ala. Also transpeptidation of peptidyl-alanyl moieties that are N-acyl substituents of D-alanine.</text>
        <dbReference type="EC" id="3.4.16.4"/>
    </reaction>
</comment>
<evidence type="ECO:0000256" key="9">
    <source>
        <dbReference type="ARBA" id="ARBA00022801"/>
    </source>
</evidence>
<evidence type="ECO:0000256" key="8">
    <source>
        <dbReference type="ARBA" id="ARBA00022692"/>
    </source>
</evidence>
<dbReference type="InterPro" id="IPR023346">
    <property type="entry name" value="Lysozyme-like_dom_sf"/>
</dbReference>
<evidence type="ECO:0000256" key="1">
    <source>
        <dbReference type="ARBA" id="ARBA00007090"/>
    </source>
</evidence>
<keyword evidence="11" id="KW-0573">Peptidoglycan synthesis</keyword>
<comment type="caution">
    <text evidence="20">The sequence shown here is derived from an EMBL/GenBank/DDBJ whole genome shotgun (WGS) entry which is preliminary data.</text>
</comment>
<organism evidence="20 21">
    <name type="scientific">Metabacillus sediminilitoris</name>
    <dbReference type="NCBI Taxonomy" id="2567941"/>
    <lineage>
        <taxon>Bacteria</taxon>
        <taxon>Bacillati</taxon>
        <taxon>Bacillota</taxon>
        <taxon>Bacilli</taxon>
        <taxon>Bacillales</taxon>
        <taxon>Bacillaceae</taxon>
        <taxon>Metabacillus</taxon>
    </lineage>
</organism>
<feature type="domain" description="Penicillin-binding protein transpeptidase" evidence="18">
    <location>
        <begin position="318"/>
        <end position="590"/>
    </location>
</feature>
<keyword evidence="10" id="KW-0133">Cell shape</keyword>
<evidence type="ECO:0000256" key="12">
    <source>
        <dbReference type="ARBA" id="ARBA00022989"/>
    </source>
</evidence>
<dbReference type="SUPFAM" id="SSF56601">
    <property type="entry name" value="beta-lactamase/transpeptidase-like"/>
    <property type="match status" value="1"/>
</dbReference>
<keyword evidence="3" id="KW-1003">Cell membrane</keyword>
<dbReference type="InterPro" id="IPR036950">
    <property type="entry name" value="PBP_transglycosylase"/>
</dbReference>
<dbReference type="GO" id="GO:0030288">
    <property type="term" value="C:outer membrane-bounded periplasmic space"/>
    <property type="evidence" value="ECO:0007669"/>
    <property type="project" value="TreeGrafter"/>
</dbReference>
<keyword evidence="9" id="KW-0378">Hydrolase</keyword>
<dbReference type="AlphaFoldDB" id="A0A4V3WFG5"/>
<dbReference type="SUPFAM" id="SSF53955">
    <property type="entry name" value="Lysozyme-like"/>
    <property type="match status" value="1"/>
</dbReference>
<proteinExistence type="inferred from homology"/>
<evidence type="ECO:0000256" key="15">
    <source>
        <dbReference type="ARBA" id="ARBA00023316"/>
    </source>
</evidence>
<keyword evidence="7" id="KW-0808">Transferase</keyword>
<keyword evidence="6" id="KW-0328">Glycosyltransferase</keyword>
<evidence type="ECO:0000313" key="21">
    <source>
        <dbReference type="Proteomes" id="UP000310334"/>
    </source>
</evidence>
<evidence type="ECO:0000256" key="7">
    <source>
        <dbReference type="ARBA" id="ARBA00022679"/>
    </source>
</evidence>
<dbReference type="InterPro" id="IPR012338">
    <property type="entry name" value="Beta-lactam/transpept-like"/>
</dbReference>
<keyword evidence="12" id="KW-1133">Transmembrane helix</keyword>
<dbReference type="FunFam" id="1.10.3810.10:FF:000001">
    <property type="entry name" value="Penicillin-binding protein 1A"/>
    <property type="match status" value="1"/>
</dbReference>
<dbReference type="GO" id="GO:0008658">
    <property type="term" value="F:penicillin binding"/>
    <property type="evidence" value="ECO:0007669"/>
    <property type="project" value="InterPro"/>
</dbReference>
<evidence type="ECO:0000256" key="6">
    <source>
        <dbReference type="ARBA" id="ARBA00022676"/>
    </source>
</evidence>
<keyword evidence="4" id="KW-0121">Carboxypeptidase</keyword>
<dbReference type="Proteomes" id="UP000310334">
    <property type="component" value="Unassembled WGS sequence"/>
</dbReference>
<evidence type="ECO:0000256" key="13">
    <source>
        <dbReference type="ARBA" id="ARBA00023136"/>
    </source>
</evidence>
<dbReference type="GO" id="GO:0009002">
    <property type="term" value="F:serine-type D-Ala-D-Ala carboxypeptidase activity"/>
    <property type="evidence" value="ECO:0007669"/>
    <property type="project" value="UniProtKB-EC"/>
</dbReference>
<feature type="domain" description="Glycosyl transferase family 51" evidence="19">
    <location>
        <begin position="53"/>
        <end position="226"/>
    </location>
</feature>
<evidence type="ECO:0000256" key="2">
    <source>
        <dbReference type="ARBA" id="ARBA00007739"/>
    </source>
</evidence>
<sequence>MRKKLFLPVISLCLIAILSLLGYLFIIFMGNYVIDEEKLVMNTASKLVDIEGNEITKLFLENRELVNISEIPDHVQQAFISVEDQRFYEHNGIDLRAIGRALYRDILAGGKVEGGSTITQQLAKNTFLTNDKSFLRKTKEAIISINLERRYSKAKILEMYLNQVYFGHGAYGIQSAAKLYFNKDVSKLTLEEGALLAGIPKAPSTYSPILNVEKSKERRDVILSLMGDQQYITYDEVVRTHGKTVKLQVNKKEERPWLSTYIDMVFDEAKEKYALSNEEMLRGGYTITVPLQVELQKSAYDLFQKNEYFPGTDQSVQGAFILIDNKSGGVISAIGGRDYVPKGLNRLNVTRQPGSTFKPIAVYAPSIESNLFHPYSLLKDQKITYENYTPENNDHHYEGKVTMFDAIISSKNAAAVWTLSELGIPKSKEYLKKVGISIKDEGLAIALGGLSKGVTPVQMANAYRTFTANGKYSEQHFIDKITNRDGEVIAENLPDEKQVYSPQTAWEMTRMLQHVVSEGTAKSGFFHGELAGKTGTTSYPNIKGAAKDAWFVGFTENVVGALWMGYDKTDDQHYLKHGSAYPTKLFKDILTDANWDQNVAFSVPEGVKDLGSPIRIENIDNVEAKYTFKPMGLITLTLEWDAQEDDRVEYRIYEQSDKEQKLVGTVTGKGYFEIPYVNIFSNNVYKVAPYNVQTKQEGVATEFVKPRFFSAN</sequence>
<dbReference type="GO" id="GO:0009252">
    <property type="term" value="P:peptidoglycan biosynthetic process"/>
    <property type="evidence" value="ECO:0007669"/>
    <property type="project" value="UniProtKB-KW"/>
</dbReference>
<evidence type="ECO:0000256" key="4">
    <source>
        <dbReference type="ARBA" id="ARBA00022645"/>
    </source>
</evidence>
<evidence type="ECO:0000256" key="10">
    <source>
        <dbReference type="ARBA" id="ARBA00022960"/>
    </source>
</evidence>
<dbReference type="OrthoDB" id="9766909at2"/>
<dbReference type="Gene3D" id="3.40.710.10">
    <property type="entry name" value="DD-peptidase/beta-lactamase superfamily"/>
    <property type="match status" value="1"/>
</dbReference>
<evidence type="ECO:0000259" key="19">
    <source>
        <dbReference type="Pfam" id="PF00912"/>
    </source>
</evidence>
<evidence type="ECO:0000259" key="18">
    <source>
        <dbReference type="Pfam" id="PF00905"/>
    </source>
</evidence>
<dbReference type="GO" id="GO:0006508">
    <property type="term" value="P:proteolysis"/>
    <property type="evidence" value="ECO:0007669"/>
    <property type="project" value="UniProtKB-KW"/>
</dbReference>
<keyword evidence="21" id="KW-1185">Reference proteome</keyword>
<evidence type="ECO:0000313" key="20">
    <source>
        <dbReference type="EMBL" id="THF80178.1"/>
    </source>
</evidence>
<dbReference type="Pfam" id="PF00912">
    <property type="entry name" value="Transgly"/>
    <property type="match status" value="1"/>
</dbReference>
<dbReference type="InterPro" id="IPR001460">
    <property type="entry name" value="PCN-bd_Tpept"/>
</dbReference>
<dbReference type="NCBIfam" id="TIGR02074">
    <property type="entry name" value="PBP_1a_fam"/>
    <property type="match status" value="1"/>
</dbReference>
<evidence type="ECO:0000256" key="17">
    <source>
        <dbReference type="ARBA" id="ARBA00049902"/>
    </source>
</evidence>
<evidence type="ECO:0000256" key="16">
    <source>
        <dbReference type="ARBA" id="ARBA00034000"/>
    </source>
</evidence>
<dbReference type="GO" id="GO:0071555">
    <property type="term" value="P:cell wall organization"/>
    <property type="evidence" value="ECO:0007669"/>
    <property type="project" value="UniProtKB-KW"/>
</dbReference>
<dbReference type="RefSeq" id="WP_136353742.1">
    <property type="nucleotide sequence ID" value="NZ_CP046266.1"/>
</dbReference>
<name>A0A4V3WFG5_9BACI</name>
<keyword evidence="5" id="KW-0645">Protease</keyword>
<dbReference type="GO" id="GO:0008955">
    <property type="term" value="F:peptidoglycan glycosyltransferase activity"/>
    <property type="evidence" value="ECO:0007669"/>
    <property type="project" value="UniProtKB-EC"/>
</dbReference>
<keyword evidence="14" id="KW-0511">Multifunctional enzyme</keyword>
<evidence type="ECO:0000256" key="14">
    <source>
        <dbReference type="ARBA" id="ARBA00023268"/>
    </source>
</evidence>
<accession>A0A4V3WFG5</accession>
<dbReference type="Gene3D" id="1.10.3810.10">
    <property type="entry name" value="Biosynthetic peptidoglycan transglycosylase-like"/>
    <property type="match status" value="1"/>
</dbReference>
<dbReference type="InterPro" id="IPR001264">
    <property type="entry name" value="Glyco_trans_51"/>
</dbReference>
<dbReference type="Pfam" id="PF00905">
    <property type="entry name" value="Transpeptidase"/>
    <property type="match status" value="1"/>
</dbReference>
<keyword evidence="15" id="KW-0961">Cell wall biogenesis/degradation</keyword>
<reference evidence="20 21" key="1">
    <citation type="submission" date="2019-04" db="EMBL/GenBank/DDBJ databases">
        <title>Bacillus sediminilitoris sp. nov., isolated from a tidal flat sediment on the East China Sea.</title>
        <authorList>
            <person name="Wei Y."/>
            <person name="Mao H."/>
            <person name="Fang J."/>
        </authorList>
    </citation>
    <scope>NUCLEOTIDE SEQUENCE [LARGE SCALE GENOMIC DNA]</scope>
    <source>
        <strain evidence="20 21">DSL-17</strain>
    </source>
</reference>
<evidence type="ECO:0000256" key="5">
    <source>
        <dbReference type="ARBA" id="ARBA00022670"/>
    </source>
</evidence>
<comment type="similarity">
    <text evidence="1">In the C-terminal section; belongs to the transpeptidase family.</text>
</comment>
<gene>
    <name evidence="20" type="ORF">E6W99_10940</name>
</gene>
<dbReference type="PANTHER" id="PTHR32282:SF32">
    <property type="entry name" value="PENICILLIN-BINDING PROTEIN 2A"/>
    <property type="match status" value="1"/>
</dbReference>
<protein>
    <submittedName>
        <fullName evidence="20">PBP1A family penicillin-binding protein</fullName>
    </submittedName>
</protein>
<dbReference type="InterPro" id="IPR050396">
    <property type="entry name" value="Glycosyltr_51/Transpeptidase"/>
</dbReference>